<dbReference type="InterPro" id="IPR029045">
    <property type="entry name" value="ClpP/crotonase-like_dom_sf"/>
</dbReference>
<comment type="caution">
    <text evidence="4">The sequence shown here is derived from an EMBL/GenBank/DDBJ whole genome shotgun (WGS) entry which is preliminary data.</text>
</comment>
<dbReference type="Proteomes" id="UP000241890">
    <property type="component" value="Unassembled WGS sequence"/>
</dbReference>
<dbReference type="Pfam" id="PF00378">
    <property type="entry name" value="ECH_1"/>
    <property type="match status" value="1"/>
</dbReference>
<dbReference type="Gene3D" id="3.90.226.10">
    <property type="entry name" value="2-enoyl-CoA Hydratase, Chain A, domain 1"/>
    <property type="match status" value="1"/>
</dbReference>
<evidence type="ECO:0000256" key="3">
    <source>
        <dbReference type="ARBA" id="ARBA00023235"/>
    </source>
</evidence>
<evidence type="ECO:0000313" key="4">
    <source>
        <dbReference type="EMBL" id="GBG30741.1"/>
    </source>
</evidence>
<dbReference type="OrthoDB" id="409763at2759"/>
<keyword evidence="5" id="KW-1185">Reference proteome</keyword>
<gene>
    <name evidence="4" type="ORF">FCC1311_073821</name>
</gene>
<dbReference type="InParanoid" id="A0A2R5GQV9"/>
<dbReference type="EMBL" id="BEYU01000083">
    <property type="protein sequence ID" value="GBG30741.1"/>
    <property type="molecule type" value="Genomic_DNA"/>
</dbReference>
<dbReference type="GO" id="GO:0005777">
    <property type="term" value="C:peroxisome"/>
    <property type="evidence" value="ECO:0007669"/>
    <property type="project" value="UniProtKB-SubCell"/>
</dbReference>
<comment type="subcellular location">
    <subcellularLocation>
        <location evidence="1">Peroxisome</location>
    </subcellularLocation>
</comment>
<dbReference type="PANTHER" id="PTHR43684">
    <property type="match status" value="1"/>
</dbReference>
<dbReference type="GO" id="GO:0004165">
    <property type="term" value="F:delta(3)-delta(2)-enoyl-CoA isomerase activity"/>
    <property type="evidence" value="ECO:0007669"/>
    <property type="project" value="UniProtKB-ARBA"/>
</dbReference>
<organism evidence="4 5">
    <name type="scientific">Hondaea fermentalgiana</name>
    <dbReference type="NCBI Taxonomy" id="2315210"/>
    <lineage>
        <taxon>Eukaryota</taxon>
        <taxon>Sar</taxon>
        <taxon>Stramenopiles</taxon>
        <taxon>Bigyra</taxon>
        <taxon>Labyrinthulomycetes</taxon>
        <taxon>Thraustochytrida</taxon>
        <taxon>Thraustochytriidae</taxon>
        <taxon>Hondaea</taxon>
    </lineage>
</organism>
<name>A0A2R5GQV9_9STRA</name>
<evidence type="ECO:0000256" key="2">
    <source>
        <dbReference type="ARBA" id="ARBA00023140"/>
    </source>
</evidence>
<dbReference type="SUPFAM" id="SSF52096">
    <property type="entry name" value="ClpP/crotonase"/>
    <property type="match status" value="1"/>
</dbReference>
<evidence type="ECO:0000313" key="5">
    <source>
        <dbReference type="Proteomes" id="UP000241890"/>
    </source>
</evidence>
<dbReference type="InterPro" id="IPR051053">
    <property type="entry name" value="ECH/Chromodomain_protein"/>
</dbReference>
<dbReference type="AlphaFoldDB" id="A0A2R5GQV9"/>
<accession>A0A2R5GQV9</accession>
<keyword evidence="2" id="KW-0576">Peroxisome</keyword>
<protein>
    <submittedName>
        <fullName evidence="4">Enoyl-CoA hydratase, mitochondrial</fullName>
    </submittedName>
</protein>
<reference evidence="4 5" key="1">
    <citation type="submission" date="2017-12" db="EMBL/GenBank/DDBJ databases">
        <title>Sequencing, de novo assembly and annotation of complete genome of a new Thraustochytrid species, strain FCC1311.</title>
        <authorList>
            <person name="Sedici K."/>
            <person name="Godart F."/>
            <person name="Aiese Cigliano R."/>
            <person name="Sanseverino W."/>
            <person name="Barakat M."/>
            <person name="Ortet P."/>
            <person name="Marechal E."/>
            <person name="Cagnac O."/>
            <person name="Amato A."/>
        </authorList>
    </citation>
    <scope>NUCLEOTIDE SEQUENCE [LARGE SCALE GENOMIC DNA]</scope>
</reference>
<keyword evidence="3" id="KW-0413">Isomerase</keyword>
<proteinExistence type="predicted"/>
<dbReference type="PANTHER" id="PTHR43684:SF1">
    <property type="entry name" value="ENOYL-COA DELTA ISOMERASE 2"/>
    <property type="match status" value="1"/>
</dbReference>
<evidence type="ECO:0000256" key="1">
    <source>
        <dbReference type="ARBA" id="ARBA00004275"/>
    </source>
</evidence>
<dbReference type="InterPro" id="IPR001753">
    <property type="entry name" value="Enoyl-CoA_hydra/iso"/>
</dbReference>
<sequence length="293" mass="32138">MSVIQLYRDDGSTVDYKLTSFTVEVKEKGVAVVSNATPKSLHALTTAFRTEMFFILEHCKRCDDIKVLIWTAQGDRAFSSGASFKAGVSIDVDPAIMKEYSRRGMSPNLATDMALVRETKAFFDFPKPIIGAINGMAVGGGANIALFYFDCVIASEQAKFTYPFVSIGLTPELGSSLMLPFFAGPHRAKEVILTGDWFSAQDARDWGLLNYVVPHKDLMSRAMEMALKLAAQPANQLMLSKRILNHHLGSFIDEHLNLENTTILASRDAFGGAELFAQLASRVAAKKGNKSKL</sequence>
<dbReference type="CDD" id="cd06558">
    <property type="entry name" value="crotonase-like"/>
    <property type="match status" value="1"/>
</dbReference>